<proteinExistence type="predicted"/>
<dbReference type="AlphaFoldDB" id="A0A1D3K861"/>
<dbReference type="EMBL" id="LT599584">
    <property type="protein sequence ID" value="SBW84549.1"/>
    <property type="molecule type" value="Genomic_DNA"/>
</dbReference>
<evidence type="ECO:0000313" key="1">
    <source>
        <dbReference type="EMBL" id="SBW84549.1"/>
    </source>
</evidence>
<sequence>MKSVNGLKRFQSFVEERRRLGDWAEYGSADMTRLSRVKLVEACGIKRSLIYQNSQVVALLRDLESELRAHGVLYARSADTNCVPQNGSTHDEEFELRLVDLSASLCQFNQYLSDVSKSLLMYPLSRPK</sequence>
<protein>
    <submittedName>
        <fullName evidence="1">Uncharacterized protein</fullName>
    </submittedName>
</protein>
<reference evidence="2" key="1">
    <citation type="submission" date="2016-07" db="EMBL/GenBank/DDBJ databases">
        <authorList>
            <person name="Florea S."/>
            <person name="Webb J.S."/>
            <person name="Jaromczyk J."/>
            <person name="Schardl C.L."/>
        </authorList>
    </citation>
    <scope>NUCLEOTIDE SEQUENCE [LARGE SCALE GENOMIC DNA]</scope>
    <source>
        <strain evidence="2">1YdBTEX2</strain>
    </source>
</reference>
<evidence type="ECO:0000313" key="2">
    <source>
        <dbReference type="Proteomes" id="UP000245431"/>
    </source>
</evidence>
<organism evidence="1 2">
    <name type="scientific">Pseudomonas veronii 1YdBTEX2</name>
    <dbReference type="NCBI Taxonomy" id="1295141"/>
    <lineage>
        <taxon>Bacteria</taxon>
        <taxon>Pseudomonadati</taxon>
        <taxon>Pseudomonadota</taxon>
        <taxon>Gammaproteobacteria</taxon>
        <taxon>Pseudomonadales</taxon>
        <taxon>Pseudomonadaceae</taxon>
        <taxon>Pseudomonas</taxon>
    </lineage>
</organism>
<dbReference type="Proteomes" id="UP000245431">
    <property type="component" value="Chromosome PVE_r2"/>
</dbReference>
<accession>A0A1D3K861</accession>
<gene>
    <name evidence="1" type="ORF">PVE_R2G0523</name>
</gene>
<name>A0A1D3K861_PSEVE</name>